<feature type="region of interest" description="Disordered" evidence="1">
    <location>
        <begin position="110"/>
        <end position="139"/>
    </location>
</feature>
<protein>
    <recommendedName>
        <fullName evidence="5">Phosphatidate cytidylyltransferase</fullName>
    </recommendedName>
</protein>
<feature type="transmembrane region" description="Helical" evidence="2">
    <location>
        <begin position="371"/>
        <end position="395"/>
    </location>
</feature>
<sequence>MPLPANDVFSLGLAHDQPRRSSSRTRTPSIPRRSSSPKISFPSPSQPSTPTPSSAPFSAPLGSASGVNGMGTKRGHKRKAPSRQDSQHSITLSGATIEELVEEVDAQIAARERKETSSKKHQHVRNGSASSSPNGLIDKRHDRAVKKPIDWEIPRKTLHSSIGFFTIYLYTSHGSPQHVIIALSSALAVLIPIDVLRLRYPLFERAFEKCVGIFMRDSEKKSSNGVIWYILGVNTVLVALPLDIAVVSILILSWADTAASTFGRLYGSLTPRLPTHILGLPLAPRKSLAGFIAASLTGAAVATSFWTLIGPMRSAGLTWSWSSGVSPSFSGVSAGSEAFAGWVGIVTIGIVAGLVSGVAEALDLGSVDDNLSLPIIAGGCLWSLFKVLGWLGGVLA</sequence>
<keyword evidence="4" id="KW-1185">Reference proteome</keyword>
<evidence type="ECO:0000313" key="3">
    <source>
        <dbReference type="EMBL" id="KIJ59855.1"/>
    </source>
</evidence>
<dbReference type="PANTHER" id="PTHR31303">
    <property type="entry name" value="CTP-DEPENDENT DIACYLGLYCEROL KINASE 1"/>
    <property type="match status" value="1"/>
</dbReference>
<reference evidence="3 4" key="1">
    <citation type="submission" date="2014-04" db="EMBL/GenBank/DDBJ databases">
        <title>Evolutionary Origins and Diversification of the Mycorrhizal Mutualists.</title>
        <authorList>
            <consortium name="DOE Joint Genome Institute"/>
            <consortium name="Mycorrhizal Genomics Consortium"/>
            <person name="Kohler A."/>
            <person name="Kuo A."/>
            <person name="Nagy L.G."/>
            <person name="Floudas D."/>
            <person name="Copeland A."/>
            <person name="Barry K.W."/>
            <person name="Cichocki N."/>
            <person name="Veneault-Fourrey C."/>
            <person name="LaButti K."/>
            <person name="Lindquist E.A."/>
            <person name="Lipzen A."/>
            <person name="Lundell T."/>
            <person name="Morin E."/>
            <person name="Murat C."/>
            <person name="Riley R."/>
            <person name="Ohm R."/>
            <person name="Sun H."/>
            <person name="Tunlid A."/>
            <person name="Henrissat B."/>
            <person name="Grigoriev I.V."/>
            <person name="Hibbett D.S."/>
            <person name="Martin F."/>
        </authorList>
    </citation>
    <scope>NUCLEOTIDE SEQUENCE [LARGE SCALE GENOMIC DNA]</scope>
    <source>
        <strain evidence="3 4">MD-312</strain>
    </source>
</reference>
<dbReference type="EMBL" id="KN839879">
    <property type="protein sequence ID" value="KIJ59855.1"/>
    <property type="molecule type" value="Genomic_DNA"/>
</dbReference>
<feature type="compositionally biased region" description="Low complexity" evidence="1">
    <location>
        <begin position="51"/>
        <end position="60"/>
    </location>
</feature>
<dbReference type="OrthoDB" id="5673at2759"/>
<dbReference type="PANTHER" id="PTHR31303:SF1">
    <property type="entry name" value="CTP-DEPENDENT DIACYLGLYCEROL KINASE 1"/>
    <property type="match status" value="1"/>
</dbReference>
<dbReference type="InterPro" id="IPR037997">
    <property type="entry name" value="Dgk1-like"/>
</dbReference>
<dbReference type="HOGENOM" id="CLU_031477_1_1_1"/>
<dbReference type="AlphaFoldDB" id="A0A0C9VQ67"/>
<keyword evidence="2" id="KW-0472">Membrane</keyword>
<feature type="transmembrane region" description="Helical" evidence="2">
    <location>
        <begin position="226"/>
        <end position="255"/>
    </location>
</feature>
<dbReference type="GO" id="GO:0006654">
    <property type="term" value="P:phosphatidic acid biosynthetic process"/>
    <property type="evidence" value="ECO:0007669"/>
    <property type="project" value="TreeGrafter"/>
</dbReference>
<evidence type="ECO:0000256" key="2">
    <source>
        <dbReference type="SAM" id="Phobius"/>
    </source>
</evidence>
<dbReference type="Proteomes" id="UP000053820">
    <property type="component" value="Unassembled WGS sequence"/>
</dbReference>
<feature type="region of interest" description="Disordered" evidence="1">
    <location>
        <begin position="1"/>
        <end position="94"/>
    </location>
</feature>
<proteinExistence type="predicted"/>
<evidence type="ECO:0008006" key="5">
    <source>
        <dbReference type="Google" id="ProtNLM"/>
    </source>
</evidence>
<feature type="compositionally biased region" description="Polar residues" evidence="1">
    <location>
        <begin position="125"/>
        <end position="134"/>
    </location>
</feature>
<dbReference type="GO" id="GO:0004143">
    <property type="term" value="F:ATP-dependent diacylglycerol kinase activity"/>
    <property type="evidence" value="ECO:0007669"/>
    <property type="project" value="InterPro"/>
</dbReference>
<feature type="transmembrane region" description="Helical" evidence="2">
    <location>
        <begin position="288"/>
        <end position="309"/>
    </location>
</feature>
<organism evidence="3 4">
    <name type="scientific">Hydnomerulius pinastri MD-312</name>
    <dbReference type="NCBI Taxonomy" id="994086"/>
    <lineage>
        <taxon>Eukaryota</taxon>
        <taxon>Fungi</taxon>
        <taxon>Dikarya</taxon>
        <taxon>Basidiomycota</taxon>
        <taxon>Agaricomycotina</taxon>
        <taxon>Agaricomycetes</taxon>
        <taxon>Agaricomycetidae</taxon>
        <taxon>Boletales</taxon>
        <taxon>Boletales incertae sedis</taxon>
        <taxon>Leucogyrophana</taxon>
    </lineage>
</organism>
<gene>
    <name evidence="3" type="ORF">HYDPIDRAFT_43702</name>
</gene>
<feature type="compositionally biased region" description="Low complexity" evidence="1">
    <location>
        <begin position="24"/>
        <end position="43"/>
    </location>
</feature>
<feature type="transmembrane region" description="Helical" evidence="2">
    <location>
        <begin position="339"/>
        <end position="359"/>
    </location>
</feature>
<accession>A0A0C9VQ67</accession>
<feature type="transmembrane region" description="Helical" evidence="2">
    <location>
        <begin position="179"/>
        <end position="196"/>
    </location>
</feature>
<name>A0A0C9VQ67_9AGAM</name>
<evidence type="ECO:0000313" key="4">
    <source>
        <dbReference type="Proteomes" id="UP000053820"/>
    </source>
</evidence>
<feature type="compositionally biased region" description="Polar residues" evidence="1">
    <location>
        <begin position="83"/>
        <end position="94"/>
    </location>
</feature>
<keyword evidence="2" id="KW-1133">Transmembrane helix</keyword>
<keyword evidence="2" id="KW-0812">Transmembrane</keyword>
<dbReference type="GO" id="GO:0005789">
    <property type="term" value="C:endoplasmic reticulum membrane"/>
    <property type="evidence" value="ECO:0007669"/>
    <property type="project" value="TreeGrafter"/>
</dbReference>
<evidence type="ECO:0000256" key="1">
    <source>
        <dbReference type="SAM" id="MobiDB-lite"/>
    </source>
</evidence>